<dbReference type="AlphaFoldDB" id="A0A077QXP6"/>
<accession>A0A077QXP6</accession>
<name>A0A077QXP6_9BASI</name>
<sequence length="142" mass="15740">MNIQKAREAKEEEKGRVAGDHFFPYQKAHTDYFIQFEAFQRGLPCDPCDAAARHSTARKVKEFDHALSTLASENNHTPSLGYFRRGDISARAASEAAVPPYCLGGSSIRLSVTSHFFQQIQSSSPCLSRPVGQSRAFSSRNT</sequence>
<protein>
    <submittedName>
        <fullName evidence="1">Uncharacterized protein</fullName>
    </submittedName>
</protein>
<dbReference type="EMBL" id="HG529503">
    <property type="protein sequence ID" value="CDI51396.1"/>
    <property type="molecule type" value="Genomic_DNA"/>
</dbReference>
<reference evidence="1" key="1">
    <citation type="journal article" date="2014" name="Genome Biol. Evol.">
        <title>Gene Loss Rather Than Gene Gain Is Associated with a Host Jump from Monocots to Dicots in the Smut Fungus Melanopsichium pennsylvanicum.</title>
        <authorList>
            <person name="Sharma R."/>
            <person name="Mishra B."/>
            <person name="Runge F."/>
            <person name="Thines M."/>
        </authorList>
    </citation>
    <scope>NUCLEOTIDE SEQUENCE</scope>
    <source>
        <strain evidence="1">4</strain>
    </source>
</reference>
<proteinExistence type="predicted"/>
<organism evidence="1">
    <name type="scientific">Melanopsichium pennsylvanicum 4</name>
    <dbReference type="NCBI Taxonomy" id="1398559"/>
    <lineage>
        <taxon>Eukaryota</taxon>
        <taxon>Fungi</taxon>
        <taxon>Dikarya</taxon>
        <taxon>Basidiomycota</taxon>
        <taxon>Ustilaginomycotina</taxon>
        <taxon>Ustilaginomycetes</taxon>
        <taxon>Ustilaginales</taxon>
        <taxon>Ustilaginaceae</taxon>
        <taxon>Melanopsichium</taxon>
    </lineage>
</organism>
<evidence type="ECO:0000313" key="1">
    <source>
        <dbReference type="EMBL" id="CDI51396.1"/>
    </source>
</evidence>